<proteinExistence type="predicted"/>
<dbReference type="PANTHER" id="PTHR47197:SF3">
    <property type="entry name" value="DIHYDRO-HEME D1 DEHYDROGENASE"/>
    <property type="match status" value="1"/>
</dbReference>
<dbReference type="Gene3D" id="2.60.120.260">
    <property type="entry name" value="Galactose-binding domain-like"/>
    <property type="match status" value="1"/>
</dbReference>
<dbReference type="PANTHER" id="PTHR47197">
    <property type="entry name" value="PROTEIN NIRF"/>
    <property type="match status" value="1"/>
</dbReference>
<accession>A0A3B0C1R1</accession>
<dbReference type="OrthoDB" id="9790815at2"/>
<dbReference type="Pfam" id="PF10282">
    <property type="entry name" value="Lactonase"/>
    <property type="match status" value="2"/>
</dbReference>
<name>A0A3B0C1R1_9BACL</name>
<dbReference type="InterPro" id="IPR011964">
    <property type="entry name" value="YVTN_b-propeller_repeat"/>
</dbReference>
<dbReference type="AlphaFoldDB" id="A0A3B0C1R1"/>
<protein>
    <submittedName>
        <fullName evidence="1">YncE family protein</fullName>
    </submittedName>
</protein>
<dbReference type="InterPro" id="IPR051200">
    <property type="entry name" value="Host-pathogen_enzymatic-act"/>
</dbReference>
<keyword evidence="2" id="KW-1185">Reference proteome</keyword>
<dbReference type="Proteomes" id="UP000282311">
    <property type="component" value="Unassembled WGS sequence"/>
</dbReference>
<reference evidence="1 2" key="1">
    <citation type="journal article" date="2007" name="Int. J. Syst. Evol. Microbiol.">
        <title>Paenibacillus ginsengarvi sp. nov., isolated from soil from ginseng cultivation.</title>
        <authorList>
            <person name="Yoon M.H."/>
            <person name="Ten L.N."/>
            <person name="Im W.T."/>
        </authorList>
    </citation>
    <scope>NUCLEOTIDE SEQUENCE [LARGE SCALE GENOMIC DNA]</scope>
    <source>
        <strain evidence="1 2">KCTC 13059</strain>
    </source>
</reference>
<sequence>MAITISNKIQNPGFETGTFADWTVSNASIDAAHSHSGSFSARLTGGAVNAFVSQFFSVNPEENFQANVALAKLSPATSPPIGISVSYYTAALSFLGVGLNIFIPAGRLPDNAENDWTQITAIASPAPAGAAVGQMTVFKSALAGSADVLIDDVALLLFEGSSTPSPSPDPCFQDMRTTLQQLQGKLISVTLSGCCDDSLFGRVFRVDDGKMILVGTLGTRIIPICTISSIDFGPFAYVAVSADDTVAVINTANNTVIALIPVGNNPAKIAITPDGTKAYVTNFLNSSVSVINTTTNSVIGLSIPVGFLPQGIAITPNGARAYVANVGNDTVSVIDIATNSVVGAPIIVGDAPSEIAITPDGSRAYVTNAGGGTVSVIDTATNMVVGLPIPVGDGPQGIAIMPNGARAYVANANSDTISVIDIATNSILTTISTLDNPQGVAITPDGNFALVTNAGTDTVSMFDTTTNLQVFPLAVIVGDNPLGIAITPDGSRAYVSNLLDNNVSVIDVATNSVIGTPIPVGFFPQGIAITPITI</sequence>
<dbReference type="RefSeq" id="WP_120749635.1">
    <property type="nucleotide sequence ID" value="NZ_RBAH01000019.1"/>
</dbReference>
<dbReference type="Gene3D" id="2.130.10.10">
    <property type="entry name" value="YVTN repeat-like/Quinoprotein amine dehydrogenase"/>
    <property type="match status" value="2"/>
</dbReference>
<comment type="caution">
    <text evidence="1">The sequence shown here is derived from an EMBL/GenBank/DDBJ whole genome shotgun (WGS) entry which is preliminary data.</text>
</comment>
<dbReference type="InterPro" id="IPR011045">
    <property type="entry name" value="N2O_reductase_N"/>
</dbReference>
<evidence type="ECO:0000313" key="1">
    <source>
        <dbReference type="EMBL" id="RKN78199.1"/>
    </source>
</evidence>
<dbReference type="EMBL" id="RBAH01000019">
    <property type="protein sequence ID" value="RKN78199.1"/>
    <property type="molecule type" value="Genomic_DNA"/>
</dbReference>
<gene>
    <name evidence="1" type="ORF">D7M11_23100</name>
</gene>
<dbReference type="NCBIfam" id="NF033675">
    <property type="entry name" value="NTTRR-F1"/>
    <property type="match status" value="1"/>
</dbReference>
<organism evidence="1 2">
    <name type="scientific">Paenibacillus ginsengarvi</name>
    <dbReference type="NCBI Taxonomy" id="400777"/>
    <lineage>
        <taxon>Bacteria</taxon>
        <taxon>Bacillati</taxon>
        <taxon>Bacillota</taxon>
        <taxon>Bacilli</taxon>
        <taxon>Bacillales</taxon>
        <taxon>Paenibacillaceae</taxon>
        <taxon>Paenibacillus</taxon>
    </lineage>
</organism>
<dbReference type="NCBIfam" id="TIGR02276">
    <property type="entry name" value="beta_rpt_yvtn"/>
    <property type="match status" value="6"/>
</dbReference>
<dbReference type="SUPFAM" id="SSF50974">
    <property type="entry name" value="Nitrous oxide reductase, N-terminal domain"/>
    <property type="match status" value="1"/>
</dbReference>
<dbReference type="InterPro" id="IPR015943">
    <property type="entry name" value="WD40/YVTN_repeat-like_dom_sf"/>
</dbReference>
<evidence type="ECO:0000313" key="2">
    <source>
        <dbReference type="Proteomes" id="UP000282311"/>
    </source>
</evidence>
<dbReference type="InterPro" id="IPR019405">
    <property type="entry name" value="Lactonase_7-beta_prop"/>
</dbReference>